<dbReference type="PROSITE" id="PS51257">
    <property type="entry name" value="PROKAR_LIPOPROTEIN"/>
    <property type="match status" value="1"/>
</dbReference>
<keyword evidence="1" id="KW-0732">Signal</keyword>
<feature type="signal peptide" evidence="1">
    <location>
        <begin position="1"/>
        <end position="20"/>
    </location>
</feature>
<evidence type="ECO:0000256" key="1">
    <source>
        <dbReference type="SAM" id="SignalP"/>
    </source>
</evidence>
<sequence length="267" mass="30224">MKNFLSYTCLSMLLFFFACKEEPLMTYDNAKSKNSIYFAQADSLENFKSISFGYAKTTVKDSTIKFLIRAIGAPENYDRPYNLNIADTSTLKEGTEYEILNKPLSIKAGKTADTLKIKLLRASNLRDKPSYLLMDLKPNESFTNDFLLYTKVINGVTTTGYRTRMLLKVDDIAGPPPFWSVGSIYYTSVVGYFGTFSMLKFQLFLTYYNLDGDQVVMPNWFTTDNNNRRISGWANGLKAYLTRMAAAGTPVYESDGVTLMTMGVYAR</sequence>
<evidence type="ECO:0000313" key="2">
    <source>
        <dbReference type="EMBL" id="MFN0291073.1"/>
    </source>
</evidence>
<comment type="caution">
    <text evidence="2">The sequence shown here is derived from an EMBL/GenBank/DDBJ whole genome shotgun (WGS) entry which is preliminary data.</text>
</comment>
<dbReference type="InterPro" id="IPR032299">
    <property type="entry name" value="DUF4843"/>
</dbReference>
<dbReference type="Proteomes" id="UP001517367">
    <property type="component" value="Unassembled WGS sequence"/>
</dbReference>
<reference evidence="2 3" key="1">
    <citation type="submission" date="2024-12" db="EMBL/GenBank/DDBJ databases">
        <authorList>
            <person name="Hu S."/>
        </authorList>
    </citation>
    <scope>NUCLEOTIDE SEQUENCE [LARGE SCALE GENOMIC DNA]</scope>
    <source>
        <strain evidence="2 3">P-25</strain>
    </source>
</reference>
<feature type="chain" id="PRO_5047543471" evidence="1">
    <location>
        <begin position="21"/>
        <end position="267"/>
    </location>
</feature>
<protein>
    <submittedName>
        <fullName evidence="2">DUF4843 domain-containing protein</fullName>
    </submittedName>
</protein>
<dbReference type="Pfam" id="PF16132">
    <property type="entry name" value="DUF4843"/>
    <property type="match status" value="1"/>
</dbReference>
<dbReference type="EMBL" id="SRMP02000009">
    <property type="protein sequence ID" value="MFN0291073.1"/>
    <property type="molecule type" value="Genomic_DNA"/>
</dbReference>
<evidence type="ECO:0000313" key="3">
    <source>
        <dbReference type="Proteomes" id="UP001517367"/>
    </source>
</evidence>
<name>A0ABW9JH63_9SPHI</name>
<keyword evidence="3" id="KW-1185">Reference proteome</keyword>
<accession>A0ABW9JH63</accession>
<gene>
    <name evidence="2" type="ORF">E5L68_006700</name>
</gene>
<proteinExistence type="predicted"/>
<organism evidence="2 3">
    <name type="scientific">Pedobacter helvus</name>
    <dbReference type="NCBI Taxonomy" id="2563444"/>
    <lineage>
        <taxon>Bacteria</taxon>
        <taxon>Pseudomonadati</taxon>
        <taxon>Bacteroidota</taxon>
        <taxon>Sphingobacteriia</taxon>
        <taxon>Sphingobacteriales</taxon>
        <taxon>Sphingobacteriaceae</taxon>
        <taxon>Pedobacter</taxon>
    </lineage>
</organism>